<sequence>MDTILPSPLTLRVIACIVSGSIFGVLARKGVMALTTYEGAFLSGVVWANFGACFIMGFLVKSSNIWAELTTNGKYSTKGAIPLYTGLTTGFCGTFSSFSTVILEAFLKSANLEMGTHYQYPNAGYGVMDFLAVIFVHMGTAIIAFYIGKHICEALESRYISLPPKVYIILESVGIFTGISAYIIVIVLTGVKSNASWRAWTFSCIFAPFGAVLRYYLSKKNPLYKSFPVGTFAANTFGTLVLSVLNLISRGKTISGDGQLVSDVLSCQVLSGIDDGFCGGLTTVSTFISEIVSLRTIHAYKYAITSIIVSYCLVVLTLGSYNWSVGVTDAAC</sequence>
<evidence type="ECO:0000256" key="5">
    <source>
        <dbReference type="ARBA" id="ARBA00022989"/>
    </source>
</evidence>
<comment type="function">
    <text evidence="1">Fluoride channel required for the rapid expulsion of cytoplasmic fluoride.</text>
</comment>
<comment type="similarity">
    <text evidence="7">Belongs to the fluoride channel Fluc/FEX (TC 1.A.43) family.</text>
</comment>
<evidence type="ECO:0000256" key="3">
    <source>
        <dbReference type="ARBA" id="ARBA00022475"/>
    </source>
</evidence>
<feature type="transmembrane region" description="Helical" evidence="9">
    <location>
        <begin position="197"/>
        <end position="217"/>
    </location>
</feature>
<dbReference type="InterPro" id="IPR003691">
    <property type="entry name" value="FluC"/>
</dbReference>
<dbReference type="EMBL" id="OZ004257">
    <property type="protein sequence ID" value="CAK7906507.1"/>
    <property type="molecule type" value="Genomic_DNA"/>
</dbReference>
<evidence type="ECO:0000256" key="6">
    <source>
        <dbReference type="ARBA" id="ARBA00023136"/>
    </source>
</evidence>
<keyword evidence="4 9" id="KW-0812">Transmembrane</keyword>
<dbReference type="PANTHER" id="PTHR28259:SF1">
    <property type="entry name" value="FLUORIDE EXPORT PROTEIN 1-RELATED"/>
    <property type="match status" value="1"/>
</dbReference>
<feature type="transmembrane region" description="Helical" evidence="9">
    <location>
        <begin position="81"/>
        <end position="103"/>
    </location>
</feature>
<keyword evidence="11" id="KW-1185">Reference proteome</keyword>
<proteinExistence type="inferred from homology"/>
<feature type="transmembrane region" description="Helical" evidence="9">
    <location>
        <begin position="302"/>
        <end position="321"/>
    </location>
</feature>
<evidence type="ECO:0000256" key="8">
    <source>
        <dbReference type="ARBA" id="ARBA00035585"/>
    </source>
</evidence>
<feature type="non-terminal residue" evidence="10">
    <location>
        <position position="1"/>
    </location>
</feature>
<gene>
    <name evidence="10" type="primary">FEX1</name>
    <name evidence="10" type="ORF">CAAN4_E01068</name>
</gene>
<feature type="transmembrane region" description="Helical" evidence="9">
    <location>
        <begin position="123"/>
        <end position="147"/>
    </location>
</feature>
<keyword evidence="3" id="KW-1003">Cell membrane</keyword>
<evidence type="ECO:0000313" key="11">
    <source>
        <dbReference type="Proteomes" id="UP001497600"/>
    </source>
</evidence>
<dbReference type="PANTHER" id="PTHR28259">
    <property type="entry name" value="FLUORIDE EXPORT PROTEIN 1-RELATED"/>
    <property type="match status" value="1"/>
</dbReference>
<protein>
    <submittedName>
        <fullName evidence="10">Fluoride export protein 1</fullName>
    </submittedName>
</protein>
<evidence type="ECO:0000256" key="7">
    <source>
        <dbReference type="ARBA" id="ARBA00035120"/>
    </source>
</evidence>
<accession>A0ABP0EBX4</accession>
<evidence type="ECO:0000313" key="10">
    <source>
        <dbReference type="EMBL" id="CAK7906507.1"/>
    </source>
</evidence>
<evidence type="ECO:0000256" key="4">
    <source>
        <dbReference type="ARBA" id="ARBA00022692"/>
    </source>
</evidence>
<reference evidence="10 11" key="1">
    <citation type="submission" date="2024-01" db="EMBL/GenBank/DDBJ databases">
        <authorList>
            <consortium name="Genoscope - CEA"/>
            <person name="William W."/>
        </authorList>
    </citation>
    <scope>NUCLEOTIDE SEQUENCE [LARGE SCALE GENOMIC DNA]</scope>
    <source>
        <strain evidence="10 11">29B2s-10</strain>
    </source>
</reference>
<comment type="catalytic activity">
    <reaction evidence="8">
        <text>fluoride(in) = fluoride(out)</text>
        <dbReference type="Rhea" id="RHEA:76159"/>
        <dbReference type="ChEBI" id="CHEBI:17051"/>
    </reaction>
    <physiologicalReaction direction="left-to-right" evidence="8">
        <dbReference type="Rhea" id="RHEA:76160"/>
    </physiologicalReaction>
</comment>
<dbReference type="Proteomes" id="UP001497600">
    <property type="component" value="Chromosome E"/>
</dbReference>
<feature type="transmembrane region" description="Helical" evidence="9">
    <location>
        <begin position="168"/>
        <end position="191"/>
    </location>
</feature>
<dbReference type="Pfam" id="PF02537">
    <property type="entry name" value="CRCB"/>
    <property type="match status" value="2"/>
</dbReference>
<evidence type="ECO:0000256" key="9">
    <source>
        <dbReference type="SAM" id="Phobius"/>
    </source>
</evidence>
<name>A0ABP0EBX4_9ASCO</name>
<comment type="subcellular location">
    <subcellularLocation>
        <location evidence="2">Cell membrane</location>
        <topology evidence="2">Multi-pass membrane protein</topology>
    </subcellularLocation>
</comment>
<feature type="transmembrane region" description="Helical" evidence="9">
    <location>
        <begin position="39"/>
        <end position="60"/>
    </location>
</feature>
<evidence type="ECO:0000256" key="2">
    <source>
        <dbReference type="ARBA" id="ARBA00004651"/>
    </source>
</evidence>
<keyword evidence="5 9" id="KW-1133">Transmembrane helix</keyword>
<evidence type="ECO:0000256" key="1">
    <source>
        <dbReference type="ARBA" id="ARBA00002598"/>
    </source>
</evidence>
<organism evidence="10 11">
    <name type="scientific">[Candida] anglica</name>
    <dbReference type="NCBI Taxonomy" id="148631"/>
    <lineage>
        <taxon>Eukaryota</taxon>
        <taxon>Fungi</taxon>
        <taxon>Dikarya</taxon>
        <taxon>Ascomycota</taxon>
        <taxon>Saccharomycotina</taxon>
        <taxon>Pichiomycetes</taxon>
        <taxon>Debaryomycetaceae</taxon>
        <taxon>Kurtzmaniella</taxon>
    </lineage>
</organism>
<feature type="transmembrane region" description="Helical" evidence="9">
    <location>
        <begin position="9"/>
        <end position="27"/>
    </location>
</feature>
<keyword evidence="6 9" id="KW-0472">Membrane</keyword>